<sequence length="122" mass="13408">MKKILALVLLMLSATATADTFECDAVSQLNRPAPYGPRSVLPVTFEFSKYGAFEQDSNNGSETRYGEAEYDGIGYYHTSEDGRVNLRQEVDPSNNSPIVIAYVVGTDHATVYSNCKVTAEEE</sequence>
<evidence type="ECO:0000313" key="3">
    <source>
        <dbReference type="Proteomes" id="UP001057142"/>
    </source>
</evidence>
<accession>A0ABY4UMB3</accession>
<dbReference type="RefSeq" id="WP_060561594.1">
    <property type="nucleotide sequence ID" value="NZ_CP097327.1"/>
</dbReference>
<gene>
    <name evidence="2" type="ORF">M5J11_09455</name>
</gene>
<feature type="signal peptide" evidence="1">
    <location>
        <begin position="1"/>
        <end position="18"/>
    </location>
</feature>
<keyword evidence="1" id="KW-0732">Signal</keyword>
<keyword evidence="3" id="KW-1185">Reference proteome</keyword>
<feature type="chain" id="PRO_5046132506" description="Secreted protein" evidence="1">
    <location>
        <begin position="19"/>
        <end position="122"/>
    </location>
</feature>
<name>A0ABY4UMB3_9GAMM</name>
<dbReference type="Proteomes" id="UP001057142">
    <property type="component" value="Chromosome"/>
</dbReference>
<organism evidence="2 3">
    <name type="scientific">Providencia vermicola</name>
    <dbReference type="NCBI Taxonomy" id="333965"/>
    <lineage>
        <taxon>Bacteria</taxon>
        <taxon>Pseudomonadati</taxon>
        <taxon>Pseudomonadota</taxon>
        <taxon>Gammaproteobacteria</taxon>
        <taxon>Enterobacterales</taxon>
        <taxon>Morganellaceae</taxon>
        <taxon>Providencia</taxon>
    </lineage>
</organism>
<dbReference type="EMBL" id="CP097327">
    <property type="protein sequence ID" value="USB38678.1"/>
    <property type="molecule type" value="Genomic_DNA"/>
</dbReference>
<evidence type="ECO:0000256" key="1">
    <source>
        <dbReference type="SAM" id="SignalP"/>
    </source>
</evidence>
<evidence type="ECO:0000313" key="2">
    <source>
        <dbReference type="EMBL" id="USB38678.1"/>
    </source>
</evidence>
<reference evidence="2" key="1">
    <citation type="journal article" date="2022" name="Front. Microbiol.">
        <title>Identification of a novel aminoglycoside O-nucleotidyltransferase AadA33 in Providencia vermicola.</title>
        <authorList>
            <person name="Feng C."/>
            <person name="Gao M."/>
            <person name="Jiang W."/>
            <person name="Shi W."/>
            <person name="Li A."/>
            <person name="Liu S."/>
            <person name="Zhang L."/>
            <person name="Zhang X."/>
            <person name="Li Q."/>
            <person name="Lin H."/>
            <person name="Lu J."/>
            <person name="Li K."/>
            <person name="Zhang H."/>
            <person name="Hu Y."/>
            <person name="Bao Q."/>
            <person name="Lin X."/>
        </authorList>
    </citation>
    <scope>NUCLEOTIDE SEQUENCE</scope>
    <source>
        <strain evidence="2">P13</strain>
    </source>
</reference>
<evidence type="ECO:0008006" key="4">
    <source>
        <dbReference type="Google" id="ProtNLM"/>
    </source>
</evidence>
<protein>
    <recommendedName>
        <fullName evidence="4">Secreted protein</fullName>
    </recommendedName>
</protein>
<proteinExistence type="predicted"/>